<keyword evidence="4" id="KW-0274">FAD</keyword>
<protein>
    <recommendedName>
        <fullName evidence="8">FAD/NAD(P)-binding domain-containing protein</fullName>
    </recommendedName>
</protein>
<dbReference type="PANTHER" id="PTHR42877:SF2">
    <property type="entry name" value="FAD_NAD(P)-BINDING DOMAIN-CONTAINING PROTEIN"/>
    <property type="match status" value="1"/>
</dbReference>
<keyword evidence="3" id="KW-0285">Flavoprotein</keyword>
<dbReference type="GO" id="GO:0050661">
    <property type="term" value="F:NADP binding"/>
    <property type="evidence" value="ECO:0007669"/>
    <property type="project" value="InterPro"/>
</dbReference>
<dbReference type="OrthoDB" id="74360at2759"/>
<comment type="caution">
    <text evidence="6">The sequence shown here is derived from an EMBL/GenBank/DDBJ whole genome shotgun (WGS) entry which is preliminary data.</text>
</comment>
<sequence>MASSDINGGPPVTSAKINGVVPVASDAPASRRGKPLPSSWVPLYAEPLRTATRKVRMVVVGAGFAGLSLAYKIYHEYKLESIIELVIYEANHDLGGTWLVNRYPGVARSVTNPFYFSRLNTDDSPHSDIPAHIYTFPFEPNPEWSAYYATGPEIWDYMKRTAKKYDLEKDVHYNHRLTDAHFDEQLGQWNIKVQNGDTVIEDKCDILVSASGHLSRWRWPSIPGLSSFKGFLVHSAQWDHDFNYAGKRVAIIGNGSSAIQILPQVAKVASHVTNFIRGPTWIIPGLGNKMIGGKENHVYTEEEKENFRNNPEALKAYRKQIQHGSNQLFSVFIKNSAAQERLFDAAKKLMTERLGGNEELAEKLIPKWEVGCRRPTPGPGYLECFTKDHVSLVISDISEITETGIKTADGNLHEFDVIVCATGFDVSHRPPYPLVGLHGTNLADKWKDEPEAYLSVCVEGFPNFFMFSGPNAPVGHGSLISALGWTADYILKWAQKIAEEDIKYVDVREDVSDEFNTYADEILQTTVWTGGCRSWFKNHTVDGKVVAVWAGSGLAYYEMLESLRPEDFNIKYRSRNRFRFMGNGTTKREGRPDEDLAWYLKK</sequence>
<gene>
    <name evidence="6" type="ORF">AYO20_04465</name>
</gene>
<reference evidence="6 7" key="1">
    <citation type="submission" date="2016-03" db="EMBL/GenBank/DDBJ databases">
        <title>The draft genome sequence of Fonsecaea nubica causative agent of cutaneous subcutaneous infection in human host.</title>
        <authorList>
            <person name="Costa F."/>
            <person name="Sybren D.H."/>
            <person name="Raittz R.T."/>
            <person name="Weiss V.A."/>
            <person name="Leao A.C."/>
            <person name="Gomes R."/>
            <person name="De Souza E.M."/>
            <person name="Pedrosa F.O."/>
            <person name="Steffens M.B."/>
            <person name="Bombassaro A."/>
            <person name="Tadra-Sfeir M.Z."/>
            <person name="Moreno L.F."/>
            <person name="Najafzadeh M.J."/>
            <person name="Felipe M.S."/>
            <person name="Teixeira M."/>
            <person name="Sun J."/>
            <person name="Xi L."/>
            <person name="Castro M.A."/>
            <person name="Vicente V.A."/>
        </authorList>
    </citation>
    <scope>NUCLEOTIDE SEQUENCE [LARGE SCALE GENOMIC DNA]</scope>
    <source>
        <strain evidence="6 7">CBS 269.64</strain>
    </source>
</reference>
<dbReference type="InterPro" id="IPR036188">
    <property type="entry name" value="FAD/NAD-bd_sf"/>
</dbReference>
<comment type="similarity">
    <text evidence="2">Belongs to the FAD-binding monooxygenase family.</text>
</comment>
<keyword evidence="7" id="KW-1185">Reference proteome</keyword>
<accession>A0A178D3N7</accession>
<dbReference type="Pfam" id="PF00743">
    <property type="entry name" value="FMO-like"/>
    <property type="match status" value="1"/>
</dbReference>
<dbReference type="RefSeq" id="XP_022501319.1">
    <property type="nucleotide sequence ID" value="XM_022642761.1"/>
</dbReference>
<evidence type="ECO:0000256" key="4">
    <source>
        <dbReference type="ARBA" id="ARBA00022827"/>
    </source>
</evidence>
<evidence type="ECO:0000256" key="1">
    <source>
        <dbReference type="ARBA" id="ARBA00001974"/>
    </source>
</evidence>
<dbReference type="GO" id="GO:0004499">
    <property type="term" value="F:N,N-dimethylaniline monooxygenase activity"/>
    <property type="evidence" value="ECO:0007669"/>
    <property type="project" value="InterPro"/>
</dbReference>
<dbReference type="GO" id="GO:0050660">
    <property type="term" value="F:flavin adenine dinucleotide binding"/>
    <property type="evidence" value="ECO:0007669"/>
    <property type="project" value="InterPro"/>
</dbReference>
<proteinExistence type="inferred from homology"/>
<dbReference type="PANTHER" id="PTHR42877">
    <property type="entry name" value="L-ORNITHINE N(5)-MONOOXYGENASE-RELATED"/>
    <property type="match status" value="1"/>
</dbReference>
<evidence type="ECO:0000313" key="6">
    <source>
        <dbReference type="EMBL" id="OAL36307.1"/>
    </source>
</evidence>
<name>A0A178D3N7_9EURO</name>
<organism evidence="6 7">
    <name type="scientific">Fonsecaea nubica</name>
    <dbReference type="NCBI Taxonomy" id="856822"/>
    <lineage>
        <taxon>Eukaryota</taxon>
        <taxon>Fungi</taxon>
        <taxon>Dikarya</taxon>
        <taxon>Ascomycota</taxon>
        <taxon>Pezizomycotina</taxon>
        <taxon>Eurotiomycetes</taxon>
        <taxon>Chaetothyriomycetidae</taxon>
        <taxon>Chaetothyriales</taxon>
        <taxon>Herpotrichiellaceae</taxon>
        <taxon>Fonsecaea</taxon>
    </lineage>
</organism>
<dbReference type="EMBL" id="LVCJ01000023">
    <property type="protein sequence ID" value="OAL36307.1"/>
    <property type="molecule type" value="Genomic_DNA"/>
</dbReference>
<dbReference type="SUPFAM" id="SSF51905">
    <property type="entry name" value="FAD/NAD(P)-binding domain"/>
    <property type="match status" value="3"/>
</dbReference>
<dbReference type="GeneID" id="34587883"/>
<evidence type="ECO:0000256" key="2">
    <source>
        <dbReference type="ARBA" id="ARBA00010139"/>
    </source>
</evidence>
<evidence type="ECO:0000256" key="5">
    <source>
        <dbReference type="ARBA" id="ARBA00023002"/>
    </source>
</evidence>
<dbReference type="InterPro" id="IPR051209">
    <property type="entry name" value="FAD-bind_Monooxygenase_sf"/>
</dbReference>
<keyword evidence="5" id="KW-0560">Oxidoreductase</keyword>
<evidence type="ECO:0008006" key="8">
    <source>
        <dbReference type="Google" id="ProtNLM"/>
    </source>
</evidence>
<dbReference type="Proteomes" id="UP000185904">
    <property type="component" value="Unassembled WGS sequence"/>
</dbReference>
<evidence type="ECO:0000313" key="7">
    <source>
        <dbReference type="Proteomes" id="UP000185904"/>
    </source>
</evidence>
<comment type="cofactor">
    <cofactor evidence="1">
        <name>FAD</name>
        <dbReference type="ChEBI" id="CHEBI:57692"/>
    </cofactor>
</comment>
<dbReference type="Gene3D" id="3.50.50.60">
    <property type="entry name" value="FAD/NAD(P)-binding domain"/>
    <property type="match status" value="2"/>
</dbReference>
<evidence type="ECO:0000256" key="3">
    <source>
        <dbReference type="ARBA" id="ARBA00022630"/>
    </source>
</evidence>
<dbReference type="AlphaFoldDB" id="A0A178D3N7"/>
<dbReference type="InterPro" id="IPR020946">
    <property type="entry name" value="Flavin_mOase-like"/>
</dbReference>